<reference evidence="1 2" key="1">
    <citation type="submission" date="2019-08" db="EMBL/GenBank/DDBJ databases">
        <title>Complete genome sequence of Kushneria sp. YCWA18, a halophilic phosphate-solubilizing bacterium isolated from Daqiao saltern in China.</title>
        <authorList>
            <person name="Du G.-X."/>
            <person name="Qu L.-Y."/>
        </authorList>
    </citation>
    <scope>NUCLEOTIDE SEQUENCE [LARGE SCALE GENOMIC DNA]</scope>
    <source>
        <strain evidence="1 2">YCWA18</strain>
    </source>
</reference>
<dbReference type="STRING" id="657387.BH688_03130"/>
<dbReference type="Proteomes" id="UP000322553">
    <property type="component" value="Chromosome"/>
</dbReference>
<dbReference type="KEGG" id="kuy:FY550_06895"/>
<gene>
    <name evidence="1" type="ORF">FY550_06895</name>
</gene>
<dbReference type="InterPro" id="IPR010064">
    <property type="entry name" value="HK97-gp10_tail"/>
</dbReference>
<protein>
    <submittedName>
        <fullName evidence="1">HK97 gp10 family phage protein</fullName>
    </submittedName>
</protein>
<dbReference type="EMBL" id="CP043420">
    <property type="protein sequence ID" value="QEL10881.1"/>
    <property type="molecule type" value="Genomic_DNA"/>
</dbReference>
<evidence type="ECO:0000313" key="1">
    <source>
        <dbReference type="EMBL" id="QEL10881.1"/>
    </source>
</evidence>
<evidence type="ECO:0000313" key="2">
    <source>
        <dbReference type="Proteomes" id="UP000322553"/>
    </source>
</evidence>
<keyword evidence="2" id="KW-1185">Reference proteome</keyword>
<proteinExistence type="predicted"/>
<dbReference type="OrthoDB" id="5736381at2"/>
<sequence>MADSIQFEIEGVNALAEKLQGLPQDMRKKGGRFALRKAANLVRERVKDSARRLDDPETANNIADNVVVRWDGKHFRQTGDLKFRVGVLGGAKSRQKNQQNPGGDTYYWRFLEFGTENMRAQPFLRPALAESINAATQEFVTQYDKALNRAIKRAAKQTGGN</sequence>
<dbReference type="Pfam" id="PF04883">
    <property type="entry name" value="HK97-gp10_like"/>
    <property type="match status" value="1"/>
</dbReference>
<name>A0A1S1P2K6_9GAMM</name>
<accession>A0A1S1P2K6</accession>
<dbReference type="AlphaFoldDB" id="A0A1S1P2K6"/>
<dbReference type="RefSeq" id="WP_070977153.1">
    <property type="nucleotide sequence ID" value="NZ_CP043420.1"/>
</dbReference>
<organism evidence="1 2">
    <name type="scientific">Kushneria phosphatilytica</name>
    <dbReference type="NCBI Taxonomy" id="657387"/>
    <lineage>
        <taxon>Bacteria</taxon>
        <taxon>Pseudomonadati</taxon>
        <taxon>Pseudomonadota</taxon>
        <taxon>Gammaproteobacteria</taxon>
        <taxon>Oceanospirillales</taxon>
        <taxon>Halomonadaceae</taxon>
        <taxon>Kushneria</taxon>
    </lineage>
</organism>
<dbReference type="NCBIfam" id="TIGR01725">
    <property type="entry name" value="phge_HK97_gp10"/>
    <property type="match status" value="1"/>
</dbReference>